<evidence type="ECO:0000313" key="1">
    <source>
        <dbReference type="EMBL" id="ELR25225.1"/>
    </source>
</evidence>
<dbReference type="RefSeq" id="XP_004367980.1">
    <property type="nucleotide sequence ID" value="XM_004367923.1"/>
</dbReference>
<dbReference type="EMBL" id="KB007805">
    <property type="protein sequence ID" value="ELR25225.1"/>
    <property type="molecule type" value="Genomic_DNA"/>
</dbReference>
<name>L8HJ61_ACACF</name>
<keyword evidence="2" id="KW-1185">Reference proteome</keyword>
<dbReference type="VEuPathDB" id="AmoebaDB:ACA1_289780"/>
<protein>
    <submittedName>
        <fullName evidence="1">Uncharacterized protein</fullName>
    </submittedName>
</protein>
<gene>
    <name evidence="1" type="ORF">ACA1_289780</name>
</gene>
<dbReference type="AlphaFoldDB" id="L8HJ61"/>
<dbReference type="Proteomes" id="UP000011083">
    <property type="component" value="Unassembled WGS sequence"/>
</dbReference>
<organism evidence="1 2">
    <name type="scientific">Acanthamoeba castellanii (strain ATCC 30010 / Neff)</name>
    <dbReference type="NCBI Taxonomy" id="1257118"/>
    <lineage>
        <taxon>Eukaryota</taxon>
        <taxon>Amoebozoa</taxon>
        <taxon>Discosea</taxon>
        <taxon>Longamoebia</taxon>
        <taxon>Centramoebida</taxon>
        <taxon>Acanthamoebidae</taxon>
        <taxon>Acanthamoeba</taxon>
    </lineage>
</organism>
<dbReference type="KEGG" id="acan:ACA1_289780"/>
<accession>L8HJ61</accession>
<reference evidence="1 2" key="1">
    <citation type="journal article" date="2013" name="Genome Biol.">
        <title>Genome of Acanthamoeba castellanii highlights extensive lateral gene transfer and early evolution of tyrosine kinase signaling.</title>
        <authorList>
            <person name="Clarke M."/>
            <person name="Lohan A.J."/>
            <person name="Liu B."/>
            <person name="Lagkouvardos I."/>
            <person name="Roy S."/>
            <person name="Zafar N."/>
            <person name="Bertelli C."/>
            <person name="Schilde C."/>
            <person name="Kianianmomeni A."/>
            <person name="Burglin T.R."/>
            <person name="Frech C."/>
            <person name="Turcotte B."/>
            <person name="Kopec K.O."/>
            <person name="Synnott J.M."/>
            <person name="Choo C."/>
            <person name="Paponov I."/>
            <person name="Finkler A."/>
            <person name="Soon Heng Tan C."/>
            <person name="Hutchins A.P."/>
            <person name="Weinmeier T."/>
            <person name="Rattei T."/>
            <person name="Chu J.S."/>
            <person name="Gimenez G."/>
            <person name="Irimia M."/>
            <person name="Rigden D.J."/>
            <person name="Fitzpatrick D.A."/>
            <person name="Lorenzo-Morales J."/>
            <person name="Bateman A."/>
            <person name="Chiu C.H."/>
            <person name="Tang P."/>
            <person name="Hegemann P."/>
            <person name="Fromm H."/>
            <person name="Raoult D."/>
            <person name="Greub G."/>
            <person name="Miranda-Saavedra D."/>
            <person name="Chen N."/>
            <person name="Nash P."/>
            <person name="Ginger M.L."/>
            <person name="Horn M."/>
            <person name="Schaap P."/>
            <person name="Caler L."/>
            <person name="Loftus B."/>
        </authorList>
    </citation>
    <scope>NUCLEOTIDE SEQUENCE [LARGE SCALE GENOMIC DNA]</scope>
    <source>
        <strain evidence="1 2">Neff</strain>
    </source>
</reference>
<evidence type="ECO:0000313" key="2">
    <source>
        <dbReference type="Proteomes" id="UP000011083"/>
    </source>
</evidence>
<sequence>MWVYPASGGVTVTNGCSPLNQDTSPWFSVTLGHINQDVLQFWLSQSYAYMTHSEALVTESMQWPLPPEVKPVNGLVLSFEVLSNWVQSIPVLLQDASNCFYAYEIPTLQPSQGYTLLHKYCFGTSSAFPLLEKIVPDSSTNMTEVEVIYLVSLTHVAAITADTIEPITVVEIPAGEVSMSSVIGASYQRNDEDDHQLFVIRTNDIPSQPSEIINYIITATNKGSVSLKLGHVTYLQGESNTLFTNDNATGLFWTQVVPNWQGSSSTRGLLFDYSLEPPHHFRHGVLDATASPGSSYGSERDDDTSTNQMKGLPGFTIHAVFLNETLPSLSFVDPLLVNASRLPSLGQSIKLSDPNSDFGVVMATHSAEGYACLQLFIHCQGDDAYQCLG</sequence>
<proteinExistence type="predicted"/>
<dbReference type="GeneID" id="14926270"/>